<comment type="caution">
    <text evidence="9">The sequence shown here is derived from an EMBL/GenBank/DDBJ whole genome shotgun (WGS) entry which is preliminary data.</text>
</comment>
<dbReference type="MEROPS" id="T01.005"/>
<dbReference type="EMBL" id="JPGK01000004">
    <property type="protein sequence ID" value="KGA93913.1"/>
    <property type="molecule type" value="Genomic_DNA"/>
</dbReference>
<evidence type="ECO:0000256" key="5">
    <source>
        <dbReference type="ARBA" id="ARBA00022698"/>
    </source>
</evidence>
<keyword evidence="4" id="KW-0645">Protease</keyword>
<dbReference type="SUPFAM" id="SSF56235">
    <property type="entry name" value="N-terminal nucleophile aminohydrolases (Ntn hydrolases)"/>
    <property type="match status" value="1"/>
</dbReference>
<reference evidence="9 10" key="1">
    <citation type="submission" date="2014-06" db="EMBL/GenBank/DDBJ databases">
        <title>Draft genome sequence of iron oxidizing acidophile Leptospirillum ferriphilum DSM14647.</title>
        <authorList>
            <person name="Cardenas J.P."/>
            <person name="Lazcano M."/>
            <person name="Ossandon F.J."/>
            <person name="Corbett M."/>
            <person name="Holmes D.S."/>
            <person name="Watkin E."/>
        </authorList>
    </citation>
    <scope>NUCLEOTIDE SEQUENCE [LARGE SCALE GENOMIC DNA]</scope>
    <source>
        <strain evidence="9 10">DSM 14647</strain>
    </source>
</reference>
<evidence type="ECO:0000256" key="2">
    <source>
        <dbReference type="ARBA" id="ARBA00012039"/>
    </source>
</evidence>
<gene>
    <name evidence="9" type="ORF">LptCag_0539</name>
</gene>
<evidence type="ECO:0000313" key="10">
    <source>
        <dbReference type="Proteomes" id="UP000029452"/>
    </source>
</evidence>
<dbReference type="RefSeq" id="WP_014961677.1">
    <property type="nucleotide sequence ID" value="NZ_JBPKCJ010000004.1"/>
</dbReference>
<keyword evidence="5" id="KW-0888">Threonine protease</keyword>
<dbReference type="PATRIC" id="fig|178606.4.peg.1071"/>
<keyword evidence="3" id="KW-0963">Cytoplasm</keyword>
<dbReference type="InterPro" id="IPR000243">
    <property type="entry name" value="Pept_T1A_subB"/>
</dbReference>
<dbReference type="EC" id="3.4.25.1" evidence="2"/>
<dbReference type="Pfam" id="PF00227">
    <property type="entry name" value="Proteasome"/>
    <property type="match status" value="1"/>
</dbReference>
<dbReference type="Proteomes" id="UP000029452">
    <property type="component" value="Unassembled WGS sequence"/>
</dbReference>
<dbReference type="InterPro" id="IPR001353">
    <property type="entry name" value="Proteasome_sua/b"/>
</dbReference>
<sequence>MNDWHNRGSFLELLGEKSLGFPSGAPGPRHFPEGWSETRATTILAFHFSGGVLVAGDRRATAGNRIMTNRVEKVLEIDGSSLMAIAGSPAFAIEMARILEHSFKYYRRSQLAELSVEGKLRMLAQLLRENVPMAMQGFGAVVPIFVTRDSSQAKNQIFFYDILGAHFEGAPFAVAGSGSVEVQGILRYLDRWGMSGRGLVGLSEREALALAMRLLETASFFDSATGGVQAGETIYPIVKILGPEGVHTVPETDLEACYRTEVEGV</sequence>
<feature type="active site" description="Nucleophile" evidence="8">
    <location>
        <position position="41"/>
    </location>
</feature>
<dbReference type="InterPro" id="IPR023333">
    <property type="entry name" value="Proteasome_suB-type"/>
</dbReference>
<comment type="catalytic activity">
    <reaction evidence="1">
        <text>Cleavage of peptide bonds with very broad specificity.</text>
        <dbReference type="EC" id="3.4.25.1"/>
    </reaction>
</comment>
<keyword evidence="6 9" id="KW-0378">Hydrolase</keyword>
<evidence type="ECO:0000256" key="7">
    <source>
        <dbReference type="ARBA" id="ARBA00022942"/>
    </source>
</evidence>
<dbReference type="PANTHER" id="PTHR32194:SF0">
    <property type="entry name" value="ATP-DEPENDENT PROTEASE SUBUNIT HSLV"/>
    <property type="match status" value="1"/>
</dbReference>
<dbReference type="Gene3D" id="3.60.20.10">
    <property type="entry name" value="Glutamine Phosphoribosylpyrophosphate, subunit 1, domain 1"/>
    <property type="match status" value="1"/>
</dbReference>
<evidence type="ECO:0000256" key="6">
    <source>
        <dbReference type="ARBA" id="ARBA00022801"/>
    </source>
</evidence>
<dbReference type="PANTHER" id="PTHR32194">
    <property type="entry name" value="METALLOPROTEASE TLDD"/>
    <property type="match status" value="1"/>
</dbReference>
<evidence type="ECO:0000256" key="8">
    <source>
        <dbReference type="PIRSR" id="PIRSR600243-1"/>
    </source>
</evidence>
<dbReference type="GO" id="GO:0005737">
    <property type="term" value="C:cytoplasm"/>
    <property type="evidence" value="ECO:0007669"/>
    <property type="project" value="TreeGrafter"/>
</dbReference>
<evidence type="ECO:0000256" key="3">
    <source>
        <dbReference type="ARBA" id="ARBA00022490"/>
    </source>
</evidence>
<dbReference type="GO" id="GO:0051603">
    <property type="term" value="P:proteolysis involved in protein catabolic process"/>
    <property type="evidence" value="ECO:0007669"/>
    <property type="project" value="InterPro"/>
</dbReference>
<dbReference type="PRINTS" id="PR00141">
    <property type="entry name" value="PROTEASOME"/>
</dbReference>
<proteinExistence type="predicted"/>
<dbReference type="InterPro" id="IPR029055">
    <property type="entry name" value="Ntn_hydrolases_N"/>
</dbReference>
<dbReference type="OMA" id="HSFKYYR"/>
<dbReference type="OrthoDB" id="9794899at2"/>
<dbReference type="AlphaFoldDB" id="A0A094W8Q1"/>
<evidence type="ECO:0000313" key="9">
    <source>
        <dbReference type="EMBL" id="KGA93913.1"/>
    </source>
</evidence>
<keyword evidence="7 9" id="KW-0647">Proteasome</keyword>
<evidence type="ECO:0000256" key="1">
    <source>
        <dbReference type="ARBA" id="ARBA00001198"/>
    </source>
</evidence>
<dbReference type="GO" id="GO:0019774">
    <property type="term" value="C:proteasome core complex, beta-subunit complex"/>
    <property type="evidence" value="ECO:0007669"/>
    <property type="project" value="UniProtKB-ARBA"/>
</dbReference>
<protein>
    <recommendedName>
        <fullName evidence="2">proteasome endopeptidase complex</fullName>
        <ecNumber evidence="2">3.4.25.1</ecNumber>
    </recommendedName>
</protein>
<name>A0A094W8Q1_9BACT</name>
<dbReference type="CDD" id="cd01906">
    <property type="entry name" value="proteasome_protease_HslV"/>
    <property type="match status" value="1"/>
</dbReference>
<organism evidence="9 10">
    <name type="scientific">Leptospirillum ferriphilum</name>
    <dbReference type="NCBI Taxonomy" id="178606"/>
    <lineage>
        <taxon>Bacteria</taxon>
        <taxon>Pseudomonadati</taxon>
        <taxon>Nitrospirota</taxon>
        <taxon>Nitrospiria</taxon>
        <taxon>Nitrospirales</taxon>
        <taxon>Nitrospiraceae</taxon>
        <taxon>Leptospirillum</taxon>
    </lineage>
</organism>
<evidence type="ECO:0000256" key="4">
    <source>
        <dbReference type="ARBA" id="ARBA00022670"/>
    </source>
</evidence>
<dbReference type="GO" id="GO:0004298">
    <property type="term" value="F:threonine-type endopeptidase activity"/>
    <property type="evidence" value="ECO:0007669"/>
    <property type="project" value="UniProtKB-KW"/>
</dbReference>
<accession>A0A094W8Q1</accession>